<dbReference type="SUPFAM" id="SSF51971">
    <property type="entry name" value="Nucleotide-binding domain"/>
    <property type="match status" value="1"/>
</dbReference>
<comment type="similarity">
    <text evidence="2">Belongs to the UDP-galactopyranose/dTDP-fucopyranose mutase family.</text>
</comment>
<evidence type="ECO:0000256" key="2">
    <source>
        <dbReference type="ARBA" id="ARBA00009321"/>
    </source>
</evidence>
<dbReference type="AlphaFoldDB" id="A0A0S2CGB4"/>
<dbReference type="EC" id="5.4.99.9" evidence="7"/>
<proteinExistence type="inferred from homology"/>
<dbReference type="NCBIfam" id="TIGR00031">
    <property type="entry name" value="UDP-GALP_mutase"/>
    <property type="match status" value="1"/>
</dbReference>
<comment type="cofactor">
    <cofactor evidence="1">
        <name>FAD</name>
        <dbReference type="ChEBI" id="CHEBI:57692"/>
    </cofactor>
</comment>
<dbReference type="PANTHER" id="PTHR21197:SF0">
    <property type="entry name" value="UDP-GALACTOPYRANOSE MUTASE"/>
    <property type="match status" value="1"/>
</dbReference>
<keyword evidence="3" id="KW-0285">Flavoprotein</keyword>
<reference evidence="7" key="1">
    <citation type="journal article" date="2015" name="PLoS ONE">
        <title>Updated Campylobacter jejuni Capsule PCR Multiplex Typing System and Its Application to Clinical Isolates from South and Southeast Asia.</title>
        <authorList>
            <person name="Poly F."/>
            <person name="Serichantalergs O."/>
            <person name="Kuroiwa J."/>
            <person name="Pootong P."/>
            <person name="Mason C."/>
            <person name="Guerry P."/>
            <person name="Parker C.T."/>
        </authorList>
    </citation>
    <scope>NUCLEOTIDE SEQUENCE</scope>
    <source>
        <strain evidence="7">RM3432</strain>
    </source>
</reference>
<dbReference type="GO" id="GO:0050660">
    <property type="term" value="F:flavin adenine dinucleotide binding"/>
    <property type="evidence" value="ECO:0007669"/>
    <property type="project" value="TreeGrafter"/>
</dbReference>
<dbReference type="PANTHER" id="PTHR21197">
    <property type="entry name" value="UDP-GALACTOPYRANOSE MUTASE"/>
    <property type="match status" value="1"/>
</dbReference>
<keyword evidence="4" id="KW-0274">FAD</keyword>
<dbReference type="Pfam" id="PF03275">
    <property type="entry name" value="GLF"/>
    <property type="match status" value="1"/>
</dbReference>
<dbReference type="EMBL" id="KT893432">
    <property type="protein sequence ID" value="ALN43994.1"/>
    <property type="molecule type" value="Genomic_DNA"/>
</dbReference>
<dbReference type="GO" id="GO:0005829">
    <property type="term" value="C:cytosol"/>
    <property type="evidence" value="ECO:0007669"/>
    <property type="project" value="TreeGrafter"/>
</dbReference>
<organism evidence="7">
    <name type="scientific">Campylobacter jejuni subsp. jejuni</name>
    <dbReference type="NCBI Taxonomy" id="32022"/>
    <lineage>
        <taxon>Bacteria</taxon>
        <taxon>Pseudomonadati</taxon>
        <taxon>Campylobacterota</taxon>
        <taxon>Epsilonproteobacteria</taxon>
        <taxon>Campylobacterales</taxon>
        <taxon>Campylobacteraceae</taxon>
        <taxon>Campylobacter</taxon>
    </lineage>
</organism>
<gene>
    <name evidence="7" type="ORF">HS45.14</name>
</gene>
<sequence length="378" mass="44690">MDILVIGSGITGATIARILAEKGNNVTIWERRNHIGGNMYDYVDEYGILVHKYGPHTFHTSKRYLYDFVLKYSEWIDYKLVCGAKIDDKIVSVPFNFHTIDTFYNKDESKFLKQKIKEEFGERKKITVFEALNSKCDLIKVYANFLFEKDYKPYTSKQWGIPLDKIDVSIFQRVPLNLSYENGYFDDKFQIMPKISYSYFFKNLLQHKNIKVVLNKDALDSLRIIGNNISLYGNKITIPVIYTGALDELFGYKYGKLPYRTLEFEWRHENIESKQPFPVVAYPFECYTRITEYKKLPYQKVQGTSYALEYSLEYNKEKGHEPYYPVLTQDSSYIYEKYKQESKFVKNLYPVGRLANFKYYNMDQALEQALKVMKCLKI</sequence>
<name>A0A0S2CGB4_CAMJU</name>
<evidence type="ECO:0000256" key="3">
    <source>
        <dbReference type="ARBA" id="ARBA00022630"/>
    </source>
</evidence>
<evidence type="ECO:0000256" key="5">
    <source>
        <dbReference type="ARBA" id="ARBA00023235"/>
    </source>
</evidence>
<accession>A0A0S2CGB4</accession>
<keyword evidence="5 7" id="KW-0413">Isomerase</keyword>
<dbReference type="Gene3D" id="3.40.50.720">
    <property type="entry name" value="NAD(P)-binding Rossmann-like Domain"/>
    <property type="match status" value="3"/>
</dbReference>
<evidence type="ECO:0000256" key="4">
    <source>
        <dbReference type="ARBA" id="ARBA00022827"/>
    </source>
</evidence>
<evidence type="ECO:0000259" key="6">
    <source>
        <dbReference type="Pfam" id="PF03275"/>
    </source>
</evidence>
<protein>
    <submittedName>
        <fullName evidence="7">UDP-galactopyranose mutase</fullName>
        <ecNumber evidence="7">5.4.99.9</ecNumber>
    </submittedName>
</protein>
<feature type="domain" description="UDP-galactopyranose mutase C-terminal" evidence="6">
    <location>
        <begin position="151"/>
        <end position="359"/>
    </location>
</feature>
<dbReference type="SUPFAM" id="SSF54373">
    <property type="entry name" value="FAD-linked reductases, C-terminal domain"/>
    <property type="match status" value="1"/>
</dbReference>
<dbReference type="GO" id="GO:0008767">
    <property type="term" value="F:UDP-galactopyranose mutase activity"/>
    <property type="evidence" value="ECO:0007669"/>
    <property type="project" value="UniProtKB-EC"/>
</dbReference>
<dbReference type="Pfam" id="PF13450">
    <property type="entry name" value="NAD_binding_8"/>
    <property type="match status" value="1"/>
</dbReference>
<dbReference type="InterPro" id="IPR015899">
    <property type="entry name" value="UDP-GalPyranose_mutase_C"/>
</dbReference>
<evidence type="ECO:0000256" key="1">
    <source>
        <dbReference type="ARBA" id="ARBA00001974"/>
    </source>
</evidence>
<evidence type="ECO:0000313" key="7">
    <source>
        <dbReference type="EMBL" id="ALN43994.1"/>
    </source>
</evidence>
<dbReference type="InterPro" id="IPR004379">
    <property type="entry name" value="UDP-GALP_mutase"/>
</dbReference>